<dbReference type="Proteomes" id="UP000283530">
    <property type="component" value="Unassembled WGS sequence"/>
</dbReference>
<feature type="domain" description="Putative plant transposon protein" evidence="1">
    <location>
        <begin position="83"/>
        <end position="258"/>
    </location>
</feature>
<evidence type="ECO:0000259" key="1">
    <source>
        <dbReference type="Pfam" id="PF20167"/>
    </source>
</evidence>
<dbReference type="EMBL" id="QPKB01000001">
    <property type="protein sequence ID" value="RWR73042.1"/>
    <property type="molecule type" value="Genomic_DNA"/>
</dbReference>
<reference evidence="2 3" key="1">
    <citation type="journal article" date="2019" name="Nat. Plants">
        <title>Stout camphor tree genome fills gaps in understanding of flowering plant genome evolution.</title>
        <authorList>
            <person name="Chaw S.M."/>
            <person name="Liu Y.C."/>
            <person name="Wu Y.W."/>
            <person name="Wang H.Y."/>
            <person name="Lin C.I."/>
            <person name="Wu C.S."/>
            <person name="Ke H.M."/>
            <person name="Chang L.Y."/>
            <person name="Hsu C.Y."/>
            <person name="Yang H.T."/>
            <person name="Sudianto E."/>
            <person name="Hsu M.H."/>
            <person name="Wu K.P."/>
            <person name="Wang L.N."/>
            <person name="Leebens-Mack J.H."/>
            <person name="Tsai I.J."/>
        </authorList>
    </citation>
    <scope>NUCLEOTIDE SEQUENCE [LARGE SCALE GENOMIC DNA]</scope>
    <source>
        <strain evidence="3">cv. Chaw 1501</strain>
        <tissue evidence="2">Young leaves</tissue>
    </source>
</reference>
<dbReference type="OrthoDB" id="1737932at2759"/>
<evidence type="ECO:0000313" key="2">
    <source>
        <dbReference type="EMBL" id="RWR73042.1"/>
    </source>
</evidence>
<comment type="caution">
    <text evidence="2">The sequence shown here is derived from an EMBL/GenBank/DDBJ whole genome shotgun (WGS) entry which is preliminary data.</text>
</comment>
<proteinExistence type="predicted"/>
<name>A0A3S3LWW7_9MAGN</name>
<dbReference type="InterPro" id="IPR046796">
    <property type="entry name" value="Transposase_32_dom"/>
</dbReference>
<organism evidence="2 3">
    <name type="scientific">Cinnamomum micranthum f. kanehirae</name>
    <dbReference type="NCBI Taxonomy" id="337451"/>
    <lineage>
        <taxon>Eukaryota</taxon>
        <taxon>Viridiplantae</taxon>
        <taxon>Streptophyta</taxon>
        <taxon>Embryophyta</taxon>
        <taxon>Tracheophyta</taxon>
        <taxon>Spermatophyta</taxon>
        <taxon>Magnoliopsida</taxon>
        <taxon>Magnoliidae</taxon>
        <taxon>Laurales</taxon>
        <taxon>Lauraceae</taxon>
        <taxon>Cinnamomum</taxon>
    </lineage>
</organism>
<keyword evidence="3" id="KW-1185">Reference proteome</keyword>
<accession>A0A3S3LWW7</accession>
<evidence type="ECO:0000313" key="3">
    <source>
        <dbReference type="Proteomes" id="UP000283530"/>
    </source>
</evidence>
<sequence length="289" mass="33296">MEGYARGNVHFDVAPWYIMPPKTYKGKRPAGSSSRFNTERFKDAECAARFESRCIDRTVIFERIVVQANLRGTRFLHWLHLNGCTILMNLIDECFECWVREFYCNIFDATSSGFNTYVRGKTLIEDANRIATLLNLRRPVPRSYPIPNPDNIVIETNEVATVLCGEPTEWDTPVLKISDLTFDYRTLNIFVCNNIEPRSHISDLAYEQAFLLYCLGIGTSVDILLTIFESMLRVYHEPRKLTLPFGALICKLMIEAGCQAYTHELPVTRRQKIDGRTLAMSNTHVRRRP</sequence>
<gene>
    <name evidence="2" type="ORF">CKAN_00129200</name>
</gene>
<protein>
    <recommendedName>
        <fullName evidence="1">Putative plant transposon protein domain-containing protein</fullName>
    </recommendedName>
</protein>
<dbReference type="Pfam" id="PF20167">
    <property type="entry name" value="Transposase_32"/>
    <property type="match status" value="1"/>
</dbReference>
<dbReference type="AlphaFoldDB" id="A0A3S3LWW7"/>